<feature type="compositionally biased region" description="Low complexity" evidence="5">
    <location>
        <begin position="170"/>
        <end position="197"/>
    </location>
</feature>
<sequence length="293" mass="31042">MTNKAAGKRMRVGSMLDARGPRALLCVLLAVAIWLGFAVGFVRGLWRADDQVKAPRPVAFDVRLVRLPPPEPPPSQPARQPSPATQQPQRPASARAVQTPRVPRTPTATATQTNPAQTARRGPAPALTAPTSVTPSRDVQQHTAPAVVTAPVAPDTQPAPLTPPMPPTPSAAQAPNATPSATASQSQSAPTPARSATQDSSSSAGNGAAHPILQPLPSLPDDLREDAFQAVATARFSVHRDGSVDVELIKPTHNPRLNQLLLDALKKWRFFPAMKNGEAVESTQDIRVHFNVD</sequence>
<feature type="compositionally biased region" description="Low complexity" evidence="5">
    <location>
        <begin position="143"/>
        <end position="159"/>
    </location>
</feature>
<evidence type="ECO:0000256" key="2">
    <source>
        <dbReference type="ARBA" id="ARBA00022692"/>
    </source>
</evidence>
<evidence type="ECO:0000313" key="8">
    <source>
        <dbReference type="Proteomes" id="UP000494329"/>
    </source>
</evidence>
<evidence type="ECO:0000256" key="1">
    <source>
        <dbReference type="ARBA" id="ARBA00004167"/>
    </source>
</evidence>
<proteinExistence type="predicted"/>
<dbReference type="Pfam" id="PF03544">
    <property type="entry name" value="TonB_C"/>
    <property type="match status" value="1"/>
</dbReference>
<dbReference type="SUPFAM" id="SSF74653">
    <property type="entry name" value="TolA/TonB C-terminal domain"/>
    <property type="match status" value="1"/>
</dbReference>
<gene>
    <name evidence="7" type="ORF">LMG29739_05005</name>
</gene>
<dbReference type="NCBIfam" id="TIGR01352">
    <property type="entry name" value="tonB_Cterm"/>
    <property type="match status" value="1"/>
</dbReference>
<protein>
    <recommendedName>
        <fullName evidence="6">TonB C-terminal domain-containing protein</fullName>
    </recommendedName>
</protein>
<dbReference type="Gene3D" id="3.30.1150.10">
    <property type="match status" value="1"/>
</dbReference>
<dbReference type="GO" id="GO:0016020">
    <property type="term" value="C:membrane"/>
    <property type="evidence" value="ECO:0007669"/>
    <property type="project" value="UniProtKB-SubCell"/>
</dbReference>
<feature type="compositionally biased region" description="Pro residues" evidence="5">
    <location>
        <begin position="67"/>
        <end position="76"/>
    </location>
</feature>
<dbReference type="Proteomes" id="UP000494329">
    <property type="component" value="Unassembled WGS sequence"/>
</dbReference>
<comment type="subcellular location">
    <subcellularLocation>
        <location evidence="1">Membrane</location>
        <topology evidence="1">Single-pass membrane protein</topology>
    </subcellularLocation>
</comment>
<organism evidence="7 8">
    <name type="scientific">Paraburkholderia solisilvae</name>
    <dbReference type="NCBI Taxonomy" id="624376"/>
    <lineage>
        <taxon>Bacteria</taxon>
        <taxon>Pseudomonadati</taxon>
        <taxon>Pseudomonadota</taxon>
        <taxon>Betaproteobacteria</taxon>
        <taxon>Burkholderiales</taxon>
        <taxon>Burkholderiaceae</taxon>
        <taxon>Paraburkholderia</taxon>
    </lineage>
</organism>
<reference evidence="7 8" key="1">
    <citation type="submission" date="2020-04" db="EMBL/GenBank/DDBJ databases">
        <authorList>
            <person name="De Canck E."/>
        </authorList>
    </citation>
    <scope>NUCLEOTIDE SEQUENCE [LARGE SCALE GENOMIC DNA]</scope>
    <source>
        <strain evidence="7 8">LMG 29739</strain>
    </source>
</reference>
<feature type="region of interest" description="Disordered" evidence="5">
    <location>
        <begin position="65"/>
        <end position="220"/>
    </location>
</feature>
<feature type="compositionally biased region" description="Pro residues" evidence="5">
    <location>
        <begin position="160"/>
        <end position="169"/>
    </location>
</feature>
<evidence type="ECO:0000256" key="3">
    <source>
        <dbReference type="ARBA" id="ARBA00022989"/>
    </source>
</evidence>
<name>A0A6J5ENW9_9BURK</name>
<evidence type="ECO:0000256" key="4">
    <source>
        <dbReference type="ARBA" id="ARBA00023136"/>
    </source>
</evidence>
<dbReference type="EMBL" id="CADIKF010000050">
    <property type="protein sequence ID" value="CAB3767151.1"/>
    <property type="molecule type" value="Genomic_DNA"/>
</dbReference>
<dbReference type="PROSITE" id="PS52015">
    <property type="entry name" value="TONB_CTD"/>
    <property type="match status" value="1"/>
</dbReference>
<dbReference type="InterPro" id="IPR037682">
    <property type="entry name" value="TonB_C"/>
</dbReference>
<dbReference type="GO" id="GO:0055085">
    <property type="term" value="P:transmembrane transport"/>
    <property type="evidence" value="ECO:0007669"/>
    <property type="project" value="InterPro"/>
</dbReference>
<keyword evidence="4" id="KW-0472">Membrane</keyword>
<feature type="compositionally biased region" description="Polar residues" evidence="5">
    <location>
        <begin position="129"/>
        <end position="142"/>
    </location>
</feature>
<evidence type="ECO:0000256" key="5">
    <source>
        <dbReference type="SAM" id="MobiDB-lite"/>
    </source>
</evidence>
<dbReference type="AlphaFoldDB" id="A0A6J5ENW9"/>
<feature type="domain" description="TonB C-terminal" evidence="6">
    <location>
        <begin position="204"/>
        <end position="293"/>
    </location>
</feature>
<keyword evidence="8" id="KW-1185">Reference proteome</keyword>
<evidence type="ECO:0000259" key="6">
    <source>
        <dbReference type="PROSITE" id="PS52015"/>
    </source>
</evidence>
<dbReference type="InterPro" id="IPR006260">
    <property type="entry name" value="TonB/TolA_C"/>
</dbReference>
<keyword evidence="2" id="KW-0812">Transmembrane</keyword>
<keyword evidence="3" id="KW-1133">Transmembrane helix</keyword>
<dbReference type="RefSeq" id="WP_246270525.1">
    <property type="nucleotide sequence ID" value="NZ_CADIKF010000050.1"/>
</dbReference>
<accession>A0A6J5ENW9</accession>
<feature type="compositionally biased region" description="Low complexity" evidence="5">
    <location>
        <begin position="77"/>
        <end position="121"/>
    </location>
</feature>
<evidence type="ECO:0000313" key="7">
    <source>
        <dbReference type="EMBL" id="CAB3767151.1"/>
    </source>
</evidence>